<dbReference type="GO" id="GO:0005737">
    <property type="term" value="C:cytoplasm"/>
    <property type="evidence" value="ECO:0007669"/>
    <property type="project" value="UniProtKB-SubCell"/>
</dbReference>
<dbReference type="RefSeq" id="WP_015779155.1">
    <property type="nucleotide sequence ID" value="NC_013169.1"/>
</dbReference>
<dbReference type="GO" id="GO:0070475">
    <property type="term" value="P:rRNA base methylation"/>
    <property type="evidence" value="ECO:0007669"/>
    <property type="project" value="TreeGrafter"/>
</dbReference>
<dbReference type="STRING" id="478801.Ksed_11710"/>
<gene>
    <name evidence="15" type="ordered locus">Ksed_11710</name>
</gene>
<comment type="subcellular location">
    <subcellularLocation>
        <location evidence="1 12">Cytoplasm</location>
    </subcellularLocation>
</comment>
<keyword evidence="16" id="KW-1185">Reference proteome</keyword>
<dbReference type="SUPFAM" id="SSF75217">
    <property type="entry name" value="alpha/beta knot"/>
    <property type="match status" value="1"/>
</dbReference>
<comment type="catalytic activity">
    <reaction evidence="11 12">
        <text>uridine(1498) in 16S rRNA + S-adenosyl-L-methionine = N(3)-methyluridine(1498) in 16S rRNA + S-adenosyl-L-homocysteine + H(+)</text>
        <dbReference type="Rhea" id="RHEA:42920"/>
        <dbReference type="Rhea" id="RHEA-COMP:10283"/>
        <dbReference type="Rhea" id="RHEA-COMP:10284"/>
        <dbReference type="ChEBI" id="CHEBI:15378"/>
        <dbReference type="ChEBI" id="CHEBI:57856"/>
        <dbReference type="ChEBI" id="CHEBI:59789"/>
        <dbReference type="ChEBI" id="CHEBI:65315"/>
        <dbReference type="ChEBI" id="CHEBI:74502"/>
        <dbReference type="EC" id="2.1.1.193"/>
    </reaction>
</comment>
<evidence type="ECO:0000256" key="8">
    <source>
        <dbReference type="ARBA" id="ARBA00022679"/>
    </source>
</evidence>
<dbReference type="GO" id="GO:0070042">
    <property type="term" value="F:rRNA (uridine-N3-)-methyltransferase activity"/>
    <property type="evidence" value="ECO:0007669"/>
    <property type="project" value="TreeGrafter"/>
</dbReference>
<keyword evidence="5 12" id="KW-0963">Cytoplasm</keyword>
<keyword evidence="6 12" id="KW-0698">rRNA processing</keyword>
<evidence type="ECO:0000313" key="15">
    <source>
        <dbReference type="EMBL" id="ACV06210.1"/>
    </source>
</evidence>
<keyword evidence="8 12" id="KW-0808">Transferase</keyword>
<dbReference type="PANTHER" id="PTHR30027:SF3">
    <property type="entry name" value="16S RRNA (URACIL(1498)-N(3))-METHYLTRANSFERASE"/>
    <property type="match status" value="1"/>
</dbReference>
<dbReference type="SUPFAM" id="SSF88697">
    <property type="entry name" value="PUA domain-like"/>
    <property type="match status" value="1"/>
</dbReference>
<dbReference type="Pfam" id="PF20260">
    <property type="entry name" value="PUA_4"/>
    <property type="match status" value="1"/>
</dbReference>
<dbReference type="Proteomes" id="UP000006666">
    <property type="component" value="Chromosome"/>
</dbReference>
<dbReference type="NCBIfam" id="NF008693">
    <property type="entry name" value="PRK11713.2-3"/>
    <property type="match status" value="1"/>
</dbReference>
<dbReference type="AlphaFoldDB" id="C7NH40"/>
<dbReference type="PANTHER" id="PTHR30027">
    <property type="entry name" value="RIBOSOMAL RNA SMALL SUBUNIT METHYLTRANSFERASE E"/>
    <property type="match status" value="1"/>
</dbReference>
<dbReference type="Gene3D" id="3.40.1280.10">
    <property type="match status" value="1"/>
</dbReference>
<dbReference type="InterPro" id="IPR046887">
    <property type="entry name" value="RsmE_PUA-like"/>
</dbReference>
<dbReference type="KEGG" id="kse:Ksed_11710"/>
<dbReference type="InterPro" id="IPR046886">
    <property type="entry name" value="RsmE_MTase_dom"/>
</dbReference>
<reference evidence="15 16" key="1">
    <citation type="journal article" date="2009" name="Stand. Genomic Sci.">
        <title>Complete genome sequence of Kytococcus sedentarius type strain (541).</title>
        <authorList>
            <person name="Sims D."/>
            <person name="Brettin T."/>
            <person name="Detter J.C."/>
            <person name="Han C."/>
            <person name="Lapidus A."/>
            <person name="Copeland A."/>
            <person name="Glavina Del Rio T."/>
            <person name="Nolan M."/>
            <person name="Chen F."/>
            <person name="Lucas S."/>
            <person name="Tice H."/>
            <person name="Cheng J.F."/>
            <person name="Bruce D."/>
            <person name="Goodwin L."/>
            <person name="Pitluck S."/>
            <person name="Ovchinnikova G."/>
            <person name="Pati A."/>
            <person name="Ivanova N."/>
            <person name="Mavrommatis K."/>
            <person name="Chen A."/>
            <person name="Palaniappan K."/>
            <person name="D'haeseleer P."/>
            <person name="Chain P."/>
            <person name="Bristow J."/>
            <person name="Eisen J.A."/>
            <person name="Markowitz V."/>
            <person name="Hugenholtz P."/>
            <person name="Schneider S."/>
            <person name="Goker M."/>
            <person name="Pukall R."/>
            <person name="Kyrpides N.C."/>
            <person name="Klenk H.P."/>
        </authorList>
    </citation>
    <scope>NUCLEOTIDE SEQUENCE [LARGE SCALE GENOMIC DNA]</scope>
    <source>
        <strain evidence="16">ATCC 14392 / DSM 20547 / JCM 11482 / CCUG 33030 / NBRC 15357 / NCTC 11040 / CCM 314 / 541</strain>
    </source>
</reference>
<evidence type="ECO:0000313" key="16">
    <source>
        <dbReference type="Proteomes" id="UP000006666"/>
    </source>
</evidence>
<evidence type="ECO:0000256" key="1">
    <source>
        <dbReference type="ARBA" id="ARBA00004496"/>
    </source>
</evidence>
<evidence type="ECO:0000256" key="11">
    <source>
        <dbReference type="ARBA" id="ARBA00047944"/>
    </source>
</evidence>
<dbReference type="Gene3D" id="2.40.240.20">
    <property type="entry name" value="Hypothetical PUA domain-like, domain 1"/>
    <property type="match status" value="1"/>
</dbReference>
<comment type="function">
    <text evidence="10 12">Specifically methylates the N3 position of the uracil ring of uridine 1498 (m3U1498) in 16S rRNA. Acts on the fully assembled 30S ribosomal subunit.</text>
</comment>
<dbReference type="CDD" id="cd18084">
    <property type="entry name" value="RsmE-like"/>
    <property type="match status" value="1"/>
</dbReference>
<dbReference type="InterPro" id="IPR029026">
    <property type="entry name" value="tRNA_m1G_MTases_N"/>
</dbReference>
<comment type="similarity">
    <text evidence="2 12">Belongs to the RNA methyltransferase RsmE family.</text>
</comment>
<organism evidence="15 16">
    <name type="scientific">Kytococcus sedentarius (strain ATCC 14392 / DSM 20547 / JCM 11482 / CCUG 33030 / NBRC 15357 / NCTC 11040 / CCM 314 / 541)</name>
    <name type="common">Micrococcus sedentarius</name>
    <dbReference type="NCBI Taxonomy" id="478801"/>
    <lineage>
        <taxon>Bacteria</taxon>
        <taxon>Bacillati</taxon>
        <taxon>Actinomycetota</taxon>
        <taxon>Actinomycetes</taxon>
        <taxon>Micrococcales</taxon>
        <taxon>Kytococcaceae</taxon>
        <taxon>Kytococcus</taxon>
    </lineage>
</organism>
<evidence type="ECO:0000256" key="9">
    <source>
        <dbReference type="ARBA" id="ARBA00022691"/>
    </source>
</evidence>
<evidence type="ECO:0000256" key="5">
    <source>
        <dbReference type="ARBA" id="ARBA00022490"/>
    </source>
</evidence>
<evidence type="ECO:0000259" key="14">
    <source>
        <dbReference type="Pfam" id="PF20260"/>
    </source>
</evidence>
<dbReference type="NCBIfam" id="TIGR00046">
    <property type="entry name" value="RsmE family RNA methyltransferase"/>
    <property type="match status" value="1"/>
</dbReference>
<sequence length="253" mass="26594">MTLPLFVADGPLAPVGGSLVLTGEEGRHAATVQRIAVGEQVLVTDGAGAGVRGEVLATAKDRLELRVLEELAEPEPRPRLELVQALAKSGRAEQSIETSVEIGVDHVLPWEAERSISRWSGPKAAKGRAKWAGVVRAATKQSRRLREAEVAELVSSAGLARRIEEGAREGELTLVLHEVATDRLLPVLTGLVGDGPVPPVVRVVIGPEGGISPRELELFTEAGGHPVLLGPHVLRTSSAGPVALSLVAGALRW</sequence>
<evidence type="ECO:0000256" key="10">
    <source>
        <dbReference type="ARBA" id="ARBA00025699"/>
    </source>
</evidence>
<proteinExistence type="inferred from homology"/>
<protein>
    <recommendedName>
        <fullName evidence="4 12">Ribosomal RNA small subunit methyltransferase E</fullName>
        <ecNumber evidence="3 12">2.1.1.193</ecNumber>
    </recommendedName>
</protein>
<dbReference type="eggNOG" id="COG1385">
    <property type="taxonomic scope" value="Bacteria"/>
</dbReference>
<evidence type="ECO:0000256" key="4">
    <source>
        <dbReference type="ARBA" id="ARBA00013673"/>
    </source>
</evidence>
<dbReference type="Pfam" id="PF04452">
    <property type="entry name" value="Methyltrans_RNA"/>
    <property type="match status" value="1"/>
</dbReference>
<feature type="domain" description="Ribosomal RNA small subunit methyltransferase E methyltransferase" evidence="13">
    <location>
        <begin position="76"/>
        <end position="247"/>
    </location>
</feature>
<name>C7NH40_KYTSD</name>
<accession>C7NH40</accession>
<dbReference type="EC" id="2.1.1.193" evidence="3 12"/>
<evidence type="ECO:0000259" key="13">
    <source>
        <dbReference type="Pfam" id="PF04452"/>
    </source>
</evidence>
<evidence type="ECO:0000256" key="2">
    <source>
        <dbReference type="ARBA" id="ARBA00005528"/>
    </source>
</evidence>
<keyword evidence="7 12" id="KW-0489">Methyltransferase</keyword>
<dbReference type="HOGENOM" id="CLU_067442_2_0_11"/>
<dbReference type="PIRSF" id="PIRSF015601">
    <property type="entry name" value="MTase_slr0722"/>
    <property type="match status" value="1"/>
</dbReference>
<dbReference type="InterPro" id="IPR029028">
    <property type="entry name" value="Alpha/beta_knot_MTases"/>
</dbReference>
<keyword evidence="9 12" id="KW-0949">S-adenosyl-L-methionine</keyword>
<dbReference type="InterPro" id="IPR006700">
    <property type="entry name" value="RsmE"/>
</dbReference>
<evidence type="ECO:0000256" key="12">
    <source>
        <dbReference type="PIRNR" id="PIRNR015601"/>
    </source>
</evidence>
<dbReference type="EMBL" id="CP001686">
    <property type="protein sequence ID" value="ACV06210.1"/>
    <property type="molecule type" value="Genomic_DNA"/>
</dbReference>
<feature type="domain" description="Ribosomal RNA small subunit methyltransferase E PUA-like" evidence="14">
    <location>
        <begin position="21"/>
        <end position="68"/>
    </location>
</feature>
<dbReference type="InterPro" id="IPR015947">
    <property type="entry name" value="PUA-like_sf"/>
</dbReference>
<evidence type="ECO:0000256" key="6">
    <source>
        <dbReference type="ARBA" id="ARBA00022552"/>
    </source>
</evidence>
<evidence type="ECO:0000256" key="7">
    <source>
        <dbReference type="ARBA" id="ARBA00022603"/>
    </source>
</evidence>
<evidence type="ECO:0000256" key="3">
    <source>
        <dbReference type="ARBA" id="ARBA00012328"/>
    </source>
</evidence>